<organism evidence="4 5">
    <name type="scientific">Imperialibacter roseus</name>
    <dbReference type="NCBI Taxonomy" id="1324217"/>
    <lineage>
        <taxon>Bacteria</taxon>
        <taxon>Pseudomonadati</taxon>
        <taxon>Bacteroidota</taxon>
        <taxon>Cytophagia</taxon>
        <taxon>Cytophagales</taxon>
        <taxon>Flammeovirgaceae</taxon>
        <taxon>Imperialibacter</taxon>
    </lineage>
</organism>
<protein>
    <submittedName>
        <fullName evidence="4">FecR domain-containing protein</fullName>
    </submittedName>
</protein>
<dbReference type="Pfam" id="PF16344">
    <property type="entry name" value="FecR_C"/>
    <property type="match status" value="1"/>
</dbReference>
<feature type="domain" description="Protein FecR C-terminal" evidence="3">
    <location>
        <begin position="287"/>
        <end position="354"/>
    </location>
</feature>
<sequence length="356" mass="40702">MDKKLLERYFQGECSIEEVKYILESLDSGKLDEHMSDQILEFNRKRDTEKSADEEGMLRKIHDLINMEDLVEYVKKTDSITATDESPFRQVYVAKDKKSSWLRRASLAAAAVSLLIIGMFFYSRGTFDNPPEVVETVPQLQKETHKGQKLTIHLSDGTEVILNSGSSISYPEVFGDAERVVSLVGEAFFEVTPDKSRPFIVRSSNLEMRVLGTSFNVQSFPELDIYNVALVTGKLMVGRVRKGNDGTEHETLLLSPGEMADLNVQSGKLSRQSFNVEEMTSWKRGIIYFKDADHRKVIKILENWFDVEITTVGRPDQEWKLTSKFERDNLKNIMDVLQASQDITYELKGNKVKIFF</sequence>
<dbReference type="Proteomes" id="UP001302349">
    <property type="component" value="Chromosome"/>
</dbReference>
<keyword evidence="1" id="KW-0812">Transmembrane</keyword>
<feature type="domain" description="FecR protein" evidence="2">
    <location>
        <begin position="143"/>
        <end position="218"/>
    </location>
</feature>
<keyword evidence="1" id="KW-1133">Transmembrane helix</keyword>
<dbReference type="Gene3D" id="3.55.50.30">
    <property type="match status" value="1"/>
</dbReference>
<dbReference type="InterPro" id="IPR012373">
    <property type="entry name" value="Ferrdict_sens_TM"/>
</dbReference>
<accession>A0ABZ0IKU7</accession>
<evidence type="ECO:0000259" key="3">
    <source>
        <dbReference type="Pfam" id="PF16344"/>
    </source>
</evidence>
<evidence type="ECO:0000313" key="5">
    <source>
        <dbReference type="Proteomes" id="UP001302349"/>
    </source>
</evidence>
<keyword evidence="1" id="KW-0472">Membrane</keyword>
<feature type="transmembrane region" description="Helical" evidence="1">
    <location>
        <begin position="105"/>
        <end position="122"/>
    </location>
</feature>
<name>A0ABZ0IKU7_9BACT</name>
<dbReference type="Pfam" id="PF04773">
    <property type="entry name" value="FecR"/>
    <property type="match status" value="1"/>
</dbReference>
<dbReference type="InterPro" id="IPR006860">
    <property type="entry name" value="FecR"/>
</dbReference>
<evidence type="ECO:0000256" key="1">
    <source>
        <dbReference type="SAM" id="Phobius"/>
    </source>
</evidence>
<reference evidence="4 5" key="1">
    <citation type="journal article" date="2023" name="Microbiol. Resour. Announc.">
        <title>Complete Genome Sequence of Imperialibacter roseus strain P4T.</title>
        <authorList>
            <person name="Tizabi D.R."/>
            <person name="Bachvaroff T."/>
            <person name="Hill R.T."/>
        </authorList>
    </citation>
    <scope>NUCLEOTIDE SEQUENCE [LARGE SCALE GENOMIC DNA]</scope>
    <source>
        <strain evidence="4 5">P4T</strain>
    </source>
</reference>
<dbReference type="PANTHER" id="PTHR30273:SF2">
    <property type="entry name" value="PROTEIN FECR"/>
    <property type="match status" value="1"/>
</dbReference>
<dbReference type="Gene3D" id="2.60.120.1440">
    <property type="match status" value="1"/>
</dbReference>
<dbReference type="PIRSF" id="PIRSF018266">
    <property type="entry name" value="FecR"/>
    <property type="match status" value="1"/>
</dbReference>
<evidence type="ECO:0000313" key="4">
    <source>
        <dbReference type="EMBL" id="WOK05139.1"/>
    </source>
</evidence>
<dbReference type="RefSeq" id="WP_317487931.1">
    <property type="nucleotide sequence ID" value="NZ_CP136051.1"/>
</dbReference>
<dbReference type="PANTHER" id="PTHR30273">
    <property type="entry name" value="PERIPLASMIC SIGNAL SENSOR AND SIGMA FACTOR ACTIVATOR FECR-RELATED"/>
    <property type="match status" value="1"/>
</dbReference>
<proteinExistence type="predicted"/>
<dbReference type="EMBL" id="CP136051">
    <property type="protein sequence ID" value="WOK05139.1"/>
    <property type="molecule type" value="Genomic_DNA"/>
</dbReference>
<keyword evidence="5" id="KW-1185">Reference proteome</keyword>
<gene>
    <name evidence="4" type="ORF">RT717_18820</name>
</gene>
<dbReference type="InterPro" id="IPR032508">
    <property type="entry name" value="FecR_C"/>
</dbReference>
<evidence type="ECO:0000259" key="2">
    <source>
        <dbReference type="Pfam" id="PF04773"/>
    </source>
</evidence>